<protein>
    <recommendedName>
        <fullName evidence="3">DNA gyrase subunit A</fullName>
    </recommendedName>
</protein>
<comment type="caution">
    <text evidence="2">The sequence shown here is derived from an EMBL/GenBank/DDBJ whole genome shotgun (WGS) entry which is preliminary data.</text>
</comment>
<gene>
    <name evidence="2" type="ORF">H2136_18415</name>
</gene>
<organism evidence="2">
    <name type="scientific">Aeromonas hydrophila</name>
    <dbReference type="NCBI Taxonomy" id="644"/>
    <lineage>
        <taxon>Bacteria</taxon>
        <taxon>Pseudomonadati</taxon>
        <taxon>Pseudomonadota</taxon>
        <taxon>Gammaproteobacteria</taxon>
        <taxon>Aeromonadales</taxon>
        <taxon>Aeromonadaceae</taxon>
        <taxon>Aeromonas</taxon>
    </lineage>
</organism>
<sequence>MRLIRTGEDETVVGLQRVAESDEDENEVLAVEGEVSEGTDTAADTDAVDAGEAGDE</sequence>
<evidence type="ECO:0000313" key="2">
    <source>
        <dbReference type="EMBL" id="MBC8674216.1"/>
    </source>
</evidence>
<evidence type="ECO:0000256" key="1">
    <source>
        <dbReference type="SAM" id="MobiDB-lite"/>
    </source>
</evidence>
<feature type="compositionally biased region" description="Acidic residues" evidence="1">
    <location>
        <begin position="46"/>
        <end position="56"/>
    </location>
</feature>
<proteinExistence type="predicted"/>
<feature type="region of interest" description="Disordered" evidence="1">
    <location>
        <begin position="34"/>
        <end position="56"/>
    </location>
</feature>
<evidence type="ECO:0008006" key="3">
    <source>
        <dbReference type="Google" id="ProtNLM"/>
    </source>
</evidence>
<dbReference type="AlphaFoldDB" id="A0A926FHY2"/>
<dbReference type="EMBL" id="JACLAN010000011">
    <property type="protein sequence ID" value="MBC8674216.1"/>
    <property type="molecule type" value="Genomic_DNA"/>
</dbReference>
<accession>A0A926FHY2</accession>
<reference evidence="2" key="1">
    <citation type="submission" date="2020-07" db="EMBL/GenBank/DDBJ databases">
        <title>Carbapenem Resistant Aeromonas hydrophila Carrying blacphA7 Isolated from Two Solid Organ Transplant Patients.</title>
        <authorList>
            <person name="Hilt E."/>
            <person name="Fitzwater S.P."/>
            <person name="Ward K."/>
            <person name="De St Maurice A."/>
            <person name="Chandrasekaran S."/>
            <person name="Garner O.B."/>
            <person name="Yang S."/>
        </authorList>
    </citation>
    <scope>NUCLEOTIDE SEQUENCE</scope>
    <source>
        <strain evidence="2">B-1</strain>
    </source>
</reference>
<name>A0A926FHY2_AERHY</name>